<reference evidence="5 6" key="1">
    <citation type="submission" date="2019-09" db="EMBL/GenBank/DDBJ databases">
        <title>Genome sequence of Roseospira marina, one of the more divergent members of the non-sulfur purple photosynthetic bacterial family, the Rhodospirillaceae.</title>
        <authorList>
            <person name="Meyer T."/>
            <person name="Kyndt J."/>
        </authorList>
    </citation>
    <scope>NUCLEOTIDE SEQUENCE [LARGE SCALE GENOMIC DNA]</scope>
    <source>
        <strain evidence="5 6">DSM 15113</strain>
    </source>
</reference>
<dbReference type="Proteomes" id="UP000324065">
    <property type="component" value="Unassembled WGS sequence"/>
</dbReference>
<gene>
    <name evidence="5" type="ORF">F1188_08140</name>
</gene>
<dbReference type="EMBL" id="VWPJ01000006">
    <property type="protein sequence ID" value="KAA5605982.1"/>
    <property type="molecule type" value="Genomic_DNA"/>
</dbReference>
<dbReference type="InterPro" id="IPR051257">
    <property type="entry name" value="Diverse_CBS-Domain"/>
</dbReference>
<dbReference type="InterPro" id="IPR046342">
    <property type="entry name" value="CBS_dom_sf"/>
</dbReference>
<dbReference type="SUPFAM" id="SSF54631">
    <property type="entry name" value="CBS-domain pair"/>
    <property type="match status" value="1"/>
</dbReference>
<evidence type="ECO:0000256" key="2">
    <source>
        <dbReference type="PROSITE-ProRule" id="PRU00703"/>
    </source>
</evidence>
<accession>A0A5M6ID35</accession>
<dbReference type="SMART" id="SM00116">
    <property type="entry name" value="CBS"/>
    <property type="match status" value="2"/>
</dbReference>
<proteinExistence type="predicted"/>
<dbReference type="AlphaFoldDB" id="A0A5M6ID35"/>
<name>A0A5M6ID35_9PROT</name>
<keyword evidence="1 2" id="KW-0129">CBS domain</keyword>
<feature type="region of interest" description="Disordered" evidence="3">
    <location>
        <begin position="234"/>
        <end position="267"/>
    </location>
</feature>
<evidence type="ECO:0000259" key="4">
    <source>
        <dbReference type="PROSITE" id="PS51371"/>
    </source>
</evidence>
<dbReference type="PANTHER" id="PTHR43080">
    <property type="entry name" value="CBS DOMAIN-CONTAINING PROTEIN CBSX3, MITOCHONDRIAL"/>
    <property type="match status" value="1"/>
</dbReference>
<dbReference type="OrthoDB" id="9802114at2"/>
<dbReference type="InterPro" id="IPR000644">
    <property type="entry name" value="CBS_dom"/>
</dbReference>
<sequence>MSTHDAQTHPTTLLSYKLGDCAPAELLNRSELSERDKLAVLRQWEYDAVELMVAEEENMGGGNPPPLSEIRDAIRALRDQYAPSSGGEGSGPSGATAGEVMSTSVRTVHSDNRIGEVATQMREDNVGLLVVLDGDAAVGVVTDRDIAIRAVAAGLNPGAHAIADIMTNRVVACAHSTPLTEAADLMAREGLRRLCVVDDGGGLVGILSLTDLALGADGDATIGRVLRAITHAPASGPSAWEETTNRHTDTGQPGGLHVYSLRPTVRS</sequence>
<keyword evidence="6" id="KW-1185">Reference proteome</keyword>
<dbReference type="Gene3D" id="3.10.580.10">
    <property type="entry name" value="CBS-domain"/>
    <property type="match status" value="1"/>
</dbReference>
<protein>
    <submittedName>
        <fullName evidence="5">CBS domain-containing protein</fullName>
    </submittedName>
</protein>
<feature type="domain" description="CBS" evidence="4">
    <location>
        <begin position="166"/>
        <end position="222"/>
    </location>
</feature>
<organism evidence="5 6">
    <name type="scientific">Roseospira marina</name>
    <dbReference type="NCBI Taxonomy" id="140057"/>
    <lineage>
        <taxon>Bacteria</taxon>
        <taxon>Pseudomonadati</taxon>
        <taxon>Pseudomonadota</taxon>
        <taxon>Alphaproteobacteria</taxon>
        <taxon>Rhodospirillales</taxon>
        <taxon>Rhodospirillaceae</taxon>
        <taxon>Roseospira</taxon>
    </lineage>
</organism>
<dbReference type="PROSITE" id="PS51371">
    <property type="entry name" value="CBS"/>
    <property type="match status" value="2"/>
</dbReference>
<comment type="caution">
    <text evidence="5">The sequence shown here is derived from an EMBL/GenBank/DDBJ whole genome shotgun (WGS) entry which is preliminary data.</text>
</comment>
<dbReference type="PANTHER" id="PTHR43080:SF2">
    <property type="entry name" value="CBS DOMAIN-CONTAINING PROTEIN"/>
    <property type="match status" value="1"/>
</dbReference>
<feature type="domain" description="CBS" evidence="4">
    <location>
        <begin position="101"/>
        <end position="158"/>
    </location>
</feature>
<evidence type="ECO:0000313" key="5">
    <source>
        <dbReference type="EMBL" id="KAA5605982.1"/>
    </source>
</evidence>
<dbReference type="Pfam" id="PF00571">
    <property type="entry name" value="CBS"/>
    <property type="match status" value="2"/>
</dbReference>
<evidence type="ECO:0000256" key="3">
    <source>
        <dbReference type="SAM" id="MobiDB-lite"/>
    </source>
</evidence>
<evidence type="ECO:0000256" key="1">
    <source>
        <dbReference type="ARBA" id="ARBA00023122"/>
    </source>
</evidence>
<evidence type="ECO:0000313" key="6">
    <source>
        <dbReference type="Proteomes" id="UP000324065"/>
    </source>
</evidence>
<dbReference type="RefSeq" id="WP_150061913.1">
    <property type="nucleotide sequence ID" value="NZ_JACHII010000002.1"/>
</dbReference>